<comment type="caution">
    <text evidence="8">The sequence shown here is derived from an EMBL/GenBank/DDBJ whole genome shotgun (WGS) entry which is preliminary data.</text>
</comment>
<comment type="subcellular location">
    <subcellularLocation>
        <location evidence="1">Membrane</location>
        <topology evidence="1">Multi-pass membrane protein</topology>
    </subcellularLocation>
</comment>
<feature type="transmembrane region" description="Helical" evidence="6">
    <location>
        <begin position="439"/>
        <end position="460"/>
    </location>
</feature>
<comment type="similarity">
    <text evidence="2">Belongs to the major facilitator superfamily. TCR/Tet family.</text>
</comment>
<dbReference type="InterPro" id="IPR020846">
    <property type="entry name" value="MFS_dom"/>
</dbReference>
<dbReference type="EMBL" id="NCSJ02000149">
    <property type="protein sequence ID" value="RFU28832.1"/>
    <property type="molecule type" value="Genomic_DNA"/>
</dbReference>
<gene>
    <name evidence="8" type="ORF">B7463_g7530</name>
</gene>
<feature type="transmembrane region" description="Helical" evidence="6">
    <location>
        <begin position="314"/>
        <end position="339"/>
    </location>
</feature>
<dbReference type="OMA" id="AGYQFIA"/>
<proteinExistence type="inferred from homology"/>
<dbReference type="OrthoDB" id="10021397at2759"/>
<dbReference type="CDD" id="cd17502">
    <property type="entry name" value="MFS_Azr1_MDR_like"/>
    <property type="match status" value="1"/>
</dbReference>
<organism evidence="8 9">
    <name type="scientific">Scytalidium lignicola</name>
    <name type="common">Hyphomycete</name>
    <dbReference type="NCBI Taxonomy" id="5539"/>
    <lineage>
        <taxon>Eukaryota</taxon>
        <taxon>Fungi</taxon>
        <taxon>Dikarya</taxon>
        <taxon>Ascomycota</taxon>
        <taxon>Pezizomycotina</taxon>
        <taxon>Leotiomycetes</taxon>
        <taxon>Leotiomycetes incertae sedis</taxon>
        <taxon>Scytalidium</taxon>
    </lineage>
</organism>
<keyword evidence="9" id="KW-1185">Reference proteome</keyword>
<sequence length="627" mass="66476">MSEPLPPKGGDRTLHSAQEKIQPPIASEGTRQYLTGLKLWLVAVAVTLVTFLILLDQSIIVTAIPHITSEFHSLGDVGWYGSAYLLTNCALQPLGGKLYTHLVLKYTFLTFLTVFELGSALCGAASSSKMLIVGRAVAGMGGSGLIIGTLTILGAAAPKHQQPVLIGVAMGLSQLGIVCGPLLGGIFTQHASWRWCFYVNLPIGAVTAFIIIIIHIPNLNSSLTDGAFGEKPTGKVWGFLRKLDLVGFVIFAGFAVMVSLALEWGGSTYAWRSSNVIGLFCGAAVALIVFVLWERAVGDAIAMIPGSVASTRKVWCSCFFMGFFSGSLLIFSYYLPIYFQAVKNASPTMSGVYMLPGIIAQVLTAIISGVAVGKTGYYYPWALLSALLGAIAAGLLSTVHAHTALVRPIMYQFIAGFGRGCGMQTPLIAIQNALPPERVALGISLAVFGQTFGGSLFLTFTNLDFEDGLKKGLHKYAPNVNAEAVISAGATSFRNVVSSQELPGVLSAYSSAIGQTFYLAVGASAATFFFTFGMGWQKIKTKKDAQVENETSVESTCSTATALIFGSLLGSGAIRVPPDAETVRKEAAKVEADRLYTIYAFTRWLVAKATQRDSSPAGTAALIMRAS</sequence>
<feature type="transmembrane region" description="Helical" evidence="6">
    <location>
        <begin position="351"/>
        <end position="372"/>
    </location>
</feature>
<dbReference type="PROSITE" id="PS50850">
    <property type="entry name" value="MFS"/>
    <property type="match status" value="1"/>
</dbReference>
<evidence type="ECO:0000313" key="9">
    <source>
        <dbReference type="Proteomes" id="UP000258309"/>
    </source>
</evidence>
<dbReference type="Pfam" id="PF07690">
    <property type="entry name" value="MFS_1"/>
    <property type="match status" value="1"/>
</dbReference>
<dbReference type="FunFam" id="1.20.1250.20:FF:000196">
    <property type="entry name" value="MFS toxin efflux pump (AflT)"/>
    <property type="match status" value="1"/>
</dbReference>
<accession>A0A3E2H6L9</accession>
<name>A0A3E2H6L9_SCYLI</name>
<feature type="transmembrane region" description="Helical" evidence="6">
    <location>
        <begin position="136"/>
        <end position="157"/>
    </location>
</feature>
<evidence type="ECO:0000256" key="5">
    <source>
        <dbReference type="ARBA" id="ARBA00023136"/>
    </source>
</evidence>
<keyword evidence="4 6" id="KW-1133">Transmembrane helix</keyword>
<dbReference type="SUPFAM" id="SSF103473">
    <property type="entry name" value="MFS general substrate transporter"/>
    <property type="match status" value="2"/>
</dbReference>
<feature type="transmembrane region" description="Helical" evidence="6">
    <location>
        <begin position="163"/>
        <end position="183"/>
    </location>
</feature>
<evidence type="ECO:0000256" key="4">
    <source>
        <dbReference type="ARBA" id="ARBA00022989"/>
    </source>
</evidence>
<dbReference type="PANTHER" id="PTHR23501:SF193">
    <property type="entry name" value="MULTIDRUG TRANSPORTER, PUTATIVE (AFU_ORTHOLOGUE AFUA_8G00940)-RELATED"/>
    <property type="match status" value="1"/>
</dbReference>
<reference evidence="8 9" key="1">
    <citation type="submission" date="2018-05" db="EMBL/GenBank/DDBJ databases">
        <title>Draft genome sequence of Scytalidium lignicola DSM 105466, a ubiquitous saprotrophic fungus.</title>
        <authorList>
            <person name="Buettner E."/>
            <person name="Gebauer A.M."/>
            <person name="Hofrichter M."/>
            <person name="Liers C."/>
            <person name="Kellner H."/>
        </authorList>
    </citation>
    <scope>NUCLEOTIDE SEQUENCE [LARGE SCALE GENOMIC DNA]</scope>
    <source>
        <strain evidence="8 9">DSM 105466</strain>
    </source>
</reference>
<dbReference type="InterPro" id="IPR036259">
    <property type="entry name" value="MFS_trans_sf"/>
</dbReference>
<dbReference type="Gene3D" id="1.20.1250.20">
    <property type="entry name" value="MFS general substrate transporter like domains"/>
    <property type="match status" value="2"/>
</dbReference>
<evidence type="ECO:0000256" key="1">
    <source>
        <dbReference type="ARBA" id="ARBA00004141"/>
    </source>
</evidence>
<feature type="transmembrane region" description="Helical" evidence="6">
    <location>
        <begin position="245"/>
        <end position="264"/>
    </location>
</feature>
<evidence type="ECO:0000256" key="2">
    <source>
        <dbReference type="ARBA" id="ARBA00007520"/>
    </source>
</evidence>
<feature type="transmembrane region" description="Helical" evidence="6">
    <location>
        <begin position="378"/>
        <end position="401"/>
    </location>
</feature>
<feature type="transmembrane region" description="Helical" evidence="6">
    <location>
        <begin position="103"/>
        <end position="124"/>
    </location>
</feature>
<keyword evidence="3 6" id="KW-0812">Transmembrane</keyword>
<dbReference type="PANTHER" id="PTHR23501">
    <property type="entry name" value="MAJOR FACILITATOR SUPERFAMILY"/>
    <property type="match status" value="1"/>
</dbReference>
<feature type="non-terminal residue" evidence="8">
    <location>
        <position position="627"/>
    </location>
</feature>
<feature type="transmembrane region" description="Helical" evidence="6">
    <location>
        <begin position="276"/>
        <end position="294"/>
    </location>
</feature>
<feature type="transmembrane region" description="Helical" evidence="6">
    <location>
        <begin position="517"/>
        <end position="536"/>
    </location>
</feature>
<feature type="domain" description="Major facilitator superfamily (MFS) profile" evidence="7">
    <location>
        <begin position="42"/>
        <end position="539"/>
    </location>
</feature>
<evidence type="ECO:0000313" key="8">
    <source>
        <dbReference type="EMBL" id="RFU28832.1"/>
    </source>
</evidence>
<evidence type="ECO:0000256" key="6">
    <source>
        <dbReference type="SAM" id="Phobius"/>
    </source>
</evidence>
<dbReference type="Proteomes" id="UP000258309">
    <property type="component" value="Unassembled WGS sequence"/>
</dbReference>
<dbReference type="GO" id="GO:0005886">
    <property type="term" value="C:plasma membrane"/>
    <property type="evidence" value="ECO:0007669"/>
    <property type="project" value="TreeGrafter"/>
</dbReference>
<keyword evidence="5 6" id="KW-0472">Membrane</keyword>
<dbReference type="GO" id="GO:0022857">
    <property type="term" value="F:transmembrane transporter activity"/>
    <property type="evidence" value="ECO:0007669"/>
    <property type="project" value="InterPro"/>
</dbReference>
<dbReference type="InterPro" id="IPR011701">
    <property type="entry name" value="MFS"/>
</dbReference>
<evidence type="ECO:0000256" key="3">
    <source>
        <dbReference type="ARBA" id="ARBA00022692"/>
    </source>
</evidence>
<protein>
    <recommendedName>
        <fullName evidence="7">Major facilitator superfamily (MFS) profile domain-containing protein</fullName>
    </recommendedName>
</protein>
<feature type="non-terminal residue" evidence="8">
    <location>
        <position position="1"/>
    </location>
</feature>
<feature type="transmembrane region" description="Helical" evidence="6">
    <location>
        <begin position="195"/>
        <end position="216"/>
    </location>
</feature>
<feature type="transmembrane region" description="Helical" evidence="6">
    <location>
        <begin position="39"/>
        <end position="64"/>
    </location>
</feature>
<dbReference type="AlphaFoldDB" id="A0A3E2H6L9"/>
<evidence type="ECO:0000259" key="7">
    <source>
        <dbReference type="PROSITE" id="PS50850"/>
    </source>
</evidence>